<dbReference type="Gene3D" id="3.40.1080.10">
    <property type="entry name" value="Glutaconate Coenzyme A-transferase"/>
    <property type="match status" value="1"/>
</dbReference>
<reference evidence="3 4" key="1">
    <citation type="submission" date="2017-01" db="EMBL/GenBank/DDBJ databases">
        <authorList>
            <person name="Varghese N."/>
            <person name="Submissions S."/>
        </authorList>
    </citation>
    <scope>NUCLEOTIDE SEQUENCE [LARGE SCALE GENOMIC DNA]</scope>
    <source>
        <strain evidence="3 4">ATCC 35905</strain>
    </source>
</reference>
<proteinExistence type="inferred from homology"/>
<dbReference type="PROSITE" id="PS01273">
    <property type="entry name" value="COA_TRANSF_1"/>
    <property type="match status" value="1"/>
</dbReference>
<dbReference type="Pfam" id="PF01144">
    <property type="entry name" value="CoA_trans"/>
    <property type="match status" value="1"/>
</dbReference>
<dbReference type="GO" id="GO:0008410">
    <property type="term" value="F:CoA-transferase activity"/>
    <property type="evidence" value="ECO:0007669"/>
    <property type="project" value="InterPro"/>
</dbReference>
<evidence type="ECO:0000256" key="1">
    <source>
        <dbReference type="ARBA" id="ARBA00005612"/>
    </source>
</evidence>
<dbReference type="InterPro" id="IPR004165">
    <property type="entry name" value="CoA_trans_fam_I"/>
</dbReference>
<dbReference type="RefSeq" id="WP_029310697.1">
    <property type="nucleotide sequence ID" value="NZ_FTNE01000008.1"/>
</dbReference>
<dbReference type="EMBL" id="FTNE01000008">
    <property type="protein sequence ID" value="SIQ69493.1"/>
    <property type="molecule type" value="Genomic_DNA"/>
</dbReference>
<dbReference type="AlphaFoldDB" id="A0A8G2FGC1"/>
<dbReference type="OrthoDB" id="9777193at2"/>
<dbReference type="PANTHER" id="PTHR13707:SF60">
    <property type="entry name" value="ACETATE COA-TRANSFERASE SUBUNIT ALPHA"/>
    <property type="match status" value="1"/>
</dbReference>
<dbReference type="InterPro" id="IPR004163">
    <property type="entry name" value="CoA_transf_BS"/>
</dbReference>
<dbReference type="InterPro" id="IPR037171">
    <property type="entry name" value="NagB/RpiA_transferase-like"/>
</dbReference>
<organism evidence="3 4">
    <name type="scientific">Acidiphilium rubrum</name>
    <dbReference type="NCBI Taxonomy" id="526"/>
    <lineage>
        <taxon>Bacteria</taxon>
        <taxon>Pseudomonadati</taxon>
        <taxon>Pseudomonadota</taxon>
        <taxon>Alphaproteobacteria</taxon>
        <taxon>Acetobacterales</taxon>
        <taxon>Acidocellaceae</taxon>
        <taxon>Acidiphilium</taxon>
    </lineage>
</organism>
<name>A0A8G2FGC1_ACIRU</name>
<comment type="caution">
    <text evidence="3">The sequence shown here is derived from an EMBL/GenBank/DDBJ whole genome shotgun (WGS) entry which is preliminary data.</text>
</comment>
<keyword evidence="2 3" id="KW-0808">Transferase</keyword>
<accession>A0A8G2FGC1</accession>
<dbReference type="InterPro" id="IPR012792">
    <property type="entry name" value="3-oxoacid_CoA-transf_A"/>
</dbReference>
<keyword evidence="4" id="KW-1185">Reference proteome</keyword>
<dbReference type="PANTHER" id="PTHR13707">
    <property type="entry name" value="KETOACID-COENZYME A TRANSFERASE"/>
    <property type="match status" value="1"/>
</dbReference>
<dbReference type="SMART" id="SM00882">
    <property type="entry name" value="CoA_trans"/>
    <property type="match status" value="1"/>
</dbReference>
<dbReference type="NCBIfam" id="TIGR02429">
    <property type="entry name" value="pcaI_scoA_fam"/>
    <property type="match status" value="1"/>
</dbReference>
<evidence type="ECO:0000313" key="3">
    <source>
        <dbReference type="EMBL" id="SIQ69493.1"/>
    </source>
</evidence>
<dbReference type="SUPFAM" id="SSF100950">
    <property type="entry name" value="NagB/RpiA/CoA transferase-like"/>
    <property type="match status" value="1"/>
</dbReference>
<protein>
    <submittedName>
        <fullName evidence="3">3-oxoadipate CoA-transferase, alpha subunit</fullName>
    </submittedName>
</protein>
<comment type="similarity">
    <text evidence="1">Belongs to the 3-oxoacid CoA-transferase subunit A family.</text>
</comment>
<evidence type="ECO:0000256" key="2">
    <source>
        <dbReference type="ARBA" id="ARBA00022679"/>
    </source>
</evidence>
<gene>
    <name evidence="3" type="ORF">SAMN05421828_10824</name>
</gene>
<dbReference type="Proteomes" id="UP000186308">
    <property type="component" value="Unassembled WGS sequence"/>
</dbReference>
<sequence length="223" mass="23160">MIDKFVPSIEAALDGIGDGATIMVGGFGAVGQPHLLVDALGERGLRHLTIIANNAGGDFGGLPKLIAQGAITKVICSYPRATSKTAFDTLYAEGRIDLELVPQGTLAERIRAAGAGVPAFFTPTAAGTELAAGKEVRTIDGRACVLEYALSADFALIEAWEADRWGNLTYNAAGRNFNPIMATAAGVTIALAHHRRDLGTLAPETIVTPGLFVQRVFIAGGSA</sequence>
<evidence type="ECO:0000313" key="4">
    <source>
        <dbReference type="Proteomes" id="UP000186308"/>
    </source>
</evidence>